<reference evidence="2" key="1">
    <citation type="submission" date="2023-06" db="EMBL/GenBank/DDBJ databases">
        <title>Two Chryseobacterium gambrini strains from China.</title>
        <authorList>
            <person name="Zeng J."/>
            <person name="Wu Y."/>
        </authorList>
    </citation>
    <scope>NUCLEOTIDE SEQUENCE</scope>
    <source>
        <strain evidence="2">SQ219</strain>
    </source>
</reference>
<dbReference type="AlphaFoldDB" id="A0AAJ1VL93"/>
<gene>
    <name evidence="2" type="ORF">QX233_14050</name>
</gene>
<dbReference type="InterPro" id="IPR025368">
    <property type="entry name" value="DUF4272"/>
</dbReference>
<dbReference type="Pfam" id="PF14094">
    <property type="entry name" value="DUF4272"/>
    <property type="match status" value="1"/>
</dbReference>
<feature type="compositionally biased region" description="Polar residues" evidence="1">
    <location>
        <begin position="10"/>
        <end position="20"/>
    </location>
</feature>
<name>A0AAJ1VL93_9FLAO</name>
<evidence type="ECO:0000313" key="3">
    <source>
        <dbReference type="Proteomes" id="UP001225933"/>
    </source>
</evidence>
<dbReference type="Proteomes" id="UP001225933">
    <property type="component" value="Unassembled WGS sequence"/>
</dbReference>
<sequence length="253" mass="29201">MSFFKKIFGSSENENPPKQTNKSDELEKYKAIPWMTDLRLDNISICLSSGFKPATSLPTEFERKLRPKVEIAKRLNAIKAIVLWLMVPEEELSNERILNFVSNNGLDLFLADDERQILNSSRNDEELRNLIGWKFENAWSLAWYFGYIAPDITGQMMTGEQMQEILINYTCPLDEKIENWAETAKTVSDEDLNKKEDLFYCLHNAVRSAQLGRQTVPQNFDPIGNGGVIHERRHSLTWMLSDGTEWDETDLST</sequence>
<protein>
    <submittedName>
        <fullName evidence="2">DUF4272 domain-containing protein</fullName>
    </submittedName>
</protein>
<evidence type="ECO:0000313" key="2">
    <source>
        <dbReference type="EMBL" id="MDN4013596.1"/>
    </source>
</evidence>
<organism evidence="2 3">
    <name type="scientific">Chryseobacterium gambrini</name>
    <dbReference type="NCBI Taxonomy" id="373672"/>
    <lineage>
        <taxon>Bacteria</taxon>
        <taxon>Pseudomonadati</taxon>
        <taxon>Bacteroidota</taxon>
        <taxon>Flavobacteriia</taxon>
        <taxon>Flavobacteriales</taxon>
        <taxon>Weeksellaceae</taxon>
        <taxon>Chryseobacterium group</taxon>
        <taxon>Chryseobacterium</taxon>
    </lineage>
</organism>
<evidence type="ECO:0000256" key="1">
    <source>
        <dbReference type="SAM" id="MobiDB-lite"/>
    </source>
</evidence>
<dbReference type="EMBL" id="JAUHGV010000017">
    <property type="protein sequence ID" value="MDN4013596.1"/>
    <property type="molecule type" value="Genomic_DNA"/>
</dbReference>
<feature type="region of interest" description="Disordered" evidence="1">
    <location>
        <begin position="1"/>
        <end position="25"/>
    </location>
</feature>
<dbReference type="RefSeq" id="WP_214590600.1">
    <property type="nucleotide sequence ID" value="NZ_JAUHGV010000017.1"/>
</dbReference>
<proteinExistence type="predicted"/>
<comment type="caution">
    <text evidence="2">The sequence shown here is derived from an EMBL/GenBank/DDBJ whole genome shotgun (WGS) entry which is preliminary data.</text>
</comment>
<accession>A0AAJ1VL93</accession>